<feature type="non-terminal residue" evidence="2">
    <location>
        <position position="134"/>
    </location>
</feature>
<protein>
    <submittedName>
        <fullName evidence="2">Uncharacterized protein</fullName>
    </submittedName>
</protein>
<dbReference type="EMBL" id="MUJZ01040273">
    <property type="protein sequence ID" value="OTF75812.1"/>
    <property type="molecule type" value="Genomic_DNA"/>
</dbReference>
<proteinExistence type="predicted"/>
<accession>A0A1Y3B4N8</accession>
<comment type="caution">
    <text evidence="2">The sequence shown here is derived from an EMBL/GenBank/DDBJ whole genome shotgun (WGS) entry which is preliminary data.</text>
</comment>
<evidence type="ECO:0000313" key="3">
    <source>
        <dbReference type="Proteomes" id="UP000194236"/>
    </source>
</evidence>
<dbReference type="AlphaFoldDB" id="A0A1Y3B4N8"/>
<feature type="compositionally biased region" description="Acidic residues" evidence="1">
    <location>
        <begin position="119"/>
        <end position="134"/>
    </location>
</feature>
<reference evidence="2 3" key="1">
    <citation type="submission" date="2017-03" db="EMBL/GenBank/DDBJ databases">
        <title>Genome Survey of Euroglyphus maynei.</title>
        <authorList>
            <person name="Arlian L.G."/>
            <person name="Morgan M.S."/>
            <person name="Rider S.D."/>
        </authorList>
    </citation>
    <scope>NUCLEOTIDE SEQUENCE [LARGE SCALE GENOMIC DNA]</scope>
    <source>
        <strain evidence="2">Arlian Lab</strain>
        <tissue evidence="2">Whole body</tissue>
    </source>
</reference>
<evidence type="ECO:0000313" key="2">
    <source>
        <dbReference type="EMBL" id="OTF75812.1"/>
    </source>
</evidence>
<sequence>MYRKICRGNYNDIDKHIKKLEQKRLNELQTSMNDKFKMMVKIQKQIELLKMNSQKSDKPYVVPEINNNNRLTTTIEEVVPEIQNDNENTLIDNDEIINGFDIENDTNENDENPLKPSNDEEIIQPMEDEMIDSI</sequence>
<keyword evidence="3" id="KW-1185">Reference proteome</keyword>
<organism evidence="2 3">
    <name type="scientific">Euroglyphus maynei</name>
    <name type="common">Mayne's house dust mite</name>
    <dbReference type="NCBI Taxonomy" id="6958"/>
    <lineage>
        <taxon>Eukaryota</taxon>
        <taxon>Metazoa</taxon>
        <taxon>Ecdysozoa</taxon>
        <taxon>Arthropoda</taxon>
        <taxon>Chelicerata</taxon>
        <taxon>Arachnida</taxon>
        <taxon>Acari</taxon>
        <taxon>Acariformes</taxon>
        <taxon>Sarcoptiformes</taxon>
        <taxon>Astigmata</taxon>
        <taxon>Psoroptidia</taxon>
        <taxon>Analgoidea</taxon>
        <taxon>Pyroglyphidae</taxon>
        <taxon>Pyroglyphinae</taxon>
        <taxon>Euroglyphus</taxon>
    </lineage>
</organism>
<dbReference type="Proteomes" id="UP000194236">
    <property type="component" value="Unassembled WGS sequence"/>
</dbReference>
<gene>
    <name evidence="2" type="ORF">BLA29_011731</name>
</gene>
<name>A0A1Y3B4N8_EURMA</name>
<feature type="compositionally biased region" description="Acidic residues" evidence="1">
    <location>
        <begin position="102"/>
        <end position="111"/>
    </location>
</feature>
<feature type="region of interest" description="Disordered" evidence="1">
    <location>
        <begin position="102"/>
        <end position="134"/>
    </location>
</feature>
<evidence type="ECO:0000256" key="1">
    <source>
        <dbReference type="SAM" id="MobiDB-lite"/>
    </source>
</evidence>